<evidence type="ECO:0000313" key="4">
    <source>
        <dbReference type="Proteomes" id="UP000255110"/>
    </source>
</evidence>
<sequence>MEAIGSSMVKHNPIQFSVVREDPEIERKVILSSGAKEVLLIASGGCTALSLQAYFPHLKFTLVDPNRAQIQLIQEKMNALKEFSSAEKKASFNVGNNSPSGLNEGGNFESLFRSFRNFITEFILNPEELKDLLTQPSHASHVRTVLFEHRYWKVAFDLFFHHNFLEAMFGPEAVQHAPRGSYPEYFRKVIEQGLEKEDMSKNYFIHHLFLGHYINQESCLPYYLTVPTPEYHFEFINNTIDKVENFHSFDLVNLSNIFDWMDEDKIKNLANRLNLEMKPGARLLTRQLNNQKDFMQYFPNFELLREESAALLASDRSLFYSQINCAVKVG</sequence>
<dbReference type="STRING" id="460.Lstg_1304"/>
<dbReference type="EMBL" id="UGOY01000001">
    <property type="protein sequence ID" value="STY24072.1"/>
    <property type="molecule type" value="Genomic_DNA"/>
</dbReference>
<evidence type="ECO:0000313" key="3">
    <source>
        <dbReference type="Proteomes" id="UP000054820"/>
    </source>
</evidence>
<dbReference type="Proteomes" id="UP000054820">
    <property type="component" value="Unassembled WGS sequence"/>
</dbReference>
<organism evidence="2 4">
    <name type="scientific">Legionella steigerwaltii</name>
    <dbReference type="NCBI Taxonomy" id="460"/>
    <lineage>
        <taxon>Bacteria</taxon>
        <taxon>Pseudomonadati</taxon>
        <taxon>Pseudomonadota</taxon>
        <taxon>Gammaproteobacteria</taxon>
        <taxon>Legionellales</taxon>
        <taxon>Legionellaceae</taxon>
        <taxon>Legionella</taxon>
    </lineage>
</organism>
<dbReference type="EMBL" id="LNYZ01000009">
    <property type="protein sequence ID" value="KTD78569.1"/>
    <property type="molecule type" value="Genomic_DNA"/>
</dbReference>
<dbReference type="InterPro" id="IPR021829">
    <property type="entry name" value="DUF3419"/>
</dbReference>
<reference evidence="1 3" key="1">
    <citation type="submission" date="2015-11" db="EMBL/GenBank/DDBJ databases">
        <title>Genomic analysis of 38 Legionella species identifies large and diverse effector repertoires.</title>
        <authorList>
            <person name="Burstein D."/>
            <person name="Amaro F."/>
            <person name="Zusman T."/>
            <person name="Lifshitz Z."/>
            <person name="Cohen O."/>
            <person name="Gilbert J.A."/>
            <person name="Pupko T."/>
            <person name="Shuman H.A."/>
            <person name="Segal G."/>
        </authorList>
    </citation>
    <scope>NUCLEOTIDE SEQUENCE [LARGE SCALE GENOMIC DNA]</scope>
    <source>
        <strain evidence="1 3">SC-18-C9</strain>
    </source>
</reference>
<dbReference type="GO" id="GO:0016740">
    <property type="term" value="F:transferase activity"/>
    <property type="evidence" value="ECO:0007669"/>
    <property type="project" value="UniProtKB-KW"/>
</dbReference>
<name>A0A378LDX7_9GAMM</name>
<protein>
    <submittedName>
        <fullName evidence="2">S-adenosylmethionine:diacylglycerol 3-amino-3-carboxypropyl transferase</fullName>
    </submittedName>
</protein>
<dbReference type="OrthoDB" id="5649816at2"/>
<gene>
    <name evidence="1" type="ORF">Lstg_1304</name>
    <name evidence="2" type="ORF">NCTC11991_02688</name>
</gene>
<reference evidence="2 4" key="2">
    <citation type="submission" date="2018-06" db="EMBL/GenBank/DDBJ databases">
        <authorList>
            <consortium name="Pathogen Informatics"/>
            <person name="Doyle S."/>
        </authorList>
    </citation>
    <scope>NUCLEOTIDE SEQUENCE [LARGE SCALE GENOMIC DNA]</scope>
    <source>
        <strain evidence="2 4">NCTC11991</strain>
    </source>
</reference>
<dbReference type="Proteomes" id="UP000255110">
    <property type="component" value="Unassembled WGS sequence"/>
</dbReference>
<keyword evidence="2" id="KW-0808">Transferase</keyword>
<accession>A0A378LDX7</accession>
<evidence type="ECO:0000313" key="1">
    <source>
        <dbReference type="EMBL" id="KTD78569.1"/>
    </source>
</evidence>
<keyword evidence="3" id="KW-1185">Reference proteome</keyword>
<proteinExistence type="predicted"/>
<dbReference type="AlphaFoldDB" id="A0A378LDX7"/>
<dbReference type="Pfam" id="PF11899">
    <property type="entry name" value="DUF3419"/>
    <property type="match status" value="2"/>
</dbReference>
<evidence type="ECO:0000313" key="2">
    <source>
        <dbReference type="EMBL" id="STY24072.1"/>
    </source>
</evidence>